<evidence type="ECO:0000313" key="2">
    <source>
        <dbReference type="EMBL" id="WLD58136.1"/>
    </source>
</evidence>
<gene>
    <name evidence="2" type="ORF">NFC81_15695</name>
</gene>
<accession>A0AB38YFL3</accession>
<name>A0AB38YFL3_9GAMM</name>
<feature type="chain" id="PRO_5044256831" description="Secreted protein" evidence="1">
    <location>
        <begin position="18"/>
        <end position="142"/>
    </location>
</feature>
<protein>
    <recommendedName>
        <fullName evidence="3">Secreted protein</fullName>
    </recommendedName>
</protein>
<dbReference type="EMBL" id="CP101717">
    <property type="protein sequence ID" value="WLD58136.1"/>
    <property type="molecule type" value="Genomic_DNA"/>
</dbReference>
<dbReference type="AlphaFoldDB" id="A0AB38YFL3"/>
<proteinExistence type="predicted"/>
<sequence>MRLALLFTLFLALPAFGQNYLYSGINDARPDGGYYVGFGWGGPELFNEIEWGNNREQDQIAFYGKYDIPLWRDHVHALLGFGIVNFWGADDSFWERLMPDVAVVKGGVNVRVLGPLYLEGYAENSYFGPERARYKLQLRFNF</sequence>
<feature type="signal peptide" evidence="1">
    <location>
        <begin position="1"/>
        <end position="17"/>
    </location>
</feature>
<reference evidence="2" key="1">
    <citation type="submission" date="2022-07" db="EMBL/GenBank/DDBJ databases">
        <title>Complete genome sequence of Salinispirillum sp. LH10-3-1 capable of multiple carbohydrate inversion isolated from a soda lake.</title>
        <authorList>
            <person name="Liu J."/>
            <person name="Zhai Y."/>
            <person name="Zhang H."/>
            <person name="Yang H."/>
            <person name="Qu J."/>
            <person name="Li J."/>
        </authorList>
    </citation>
    <scope>NUCLEOTIDE SEQUENCE</scope>
    <source>
        <strain evidence="2">LH 10-3-1</strain>
    </source>
</reference>
<evidence type="ECO:0008006" key="3">
    <source>
        <dbReference type="Google" id="ProtNLM"/>
    </source>
</evidence>
<dbReference type="RefSeq" id="WP_304995423.1">
    <property type="nucleotide sequence ID" value="NZ_CP101717.1"/>
</dbReference>
<evidence type="ECO:0000256" key="1">
    <source>
        <dbReference type="SAM" id="SignalP"/>
    </source>
</evidence>
<organism evidence="2">
    <name type="scientific">Salinispirillum sp. LH 10-3-1</name>
    <dbReference type="NCBI Taxonomy" id="2952525"/>
    <lineage>
        <taxon>Bacteria</taxon>
        <taxon>Pseudomonadati</taxon>
        <taxon>Pseudomonadota</taxon>
        <taxon>Gammaproteobacteria</taxon>
        <taxon>Oceanospirillales</taxon>
        <taxon>Saccharospirillaceae</taxon>
        <taxon>Salinispirillum</taxon>
    </lineage>
</organism>
<keyword evidence="1" id="KW-0732">Signal</keyword>